<dbReference type="OrthoDB" id="6503540at2759"/>
<dbReference type="GO" id="GO:0005634">
    <property type="term" value="C:nucleus"/>
    <property type="evidence" value="ECO:0007669"/>
    <property type="project" value="TreeGrafter"/>
</dbReference>
<evidence type="ECO:0000259" key="6">
    <source>
        <dbReference type="PROSITE" id="PS50011"/>
    </source>
</evidence>
<keyword evidence="2" id="KW-0547">Nucleotide-binding</keyword>
<evidence type="ECO:0000313" key="7">
    <source>
        <dbReference type="EMBL" id="CAD7654343.1"/>
    </source>
</evidence>
<keyword evidence="8" id="KW-1185">Reference proteome</keyword>
<dbReference type="Proteomes" id="UP000728032">
    <property type="component" value="Unassembled WGS sequence"/>
</dbReference>
<dbReference type="SUPFAM" id="SSF56112">
    <property type="entry name" value="Protein kinase-like (PK-like)"/>
    <property type="match status" value="1"/>
</dbReference>
<dbReference type="InterPro" id="IPR050339">
    <property type="entry name" value="CC_SR_Kinase"/>
</dbReference>
<comment type="similarity">
    <text evidence="5">Belongs to the protein kinase superfamily. Ser/Thr protein kinase family. GCN2 subfamily.</text>
</comment>
<sequence>MEYCSQSLKNILLDKPHVFARQPGQPLNLFEYFISYGIFREILECVQYLHGLDPKIIHRDLKPDNILIAHNVRNGRFIKLCDFGLATVHEDSMSHTNDIGSFRYKSPEMYASKYTVTADIYSLGIIAEQVFDLEISYV</sequence>
<keyword evidence="1" id="KW-0808">Transferase</keyword>
<evidence type="ECO:0000256" key="4">
    <source>
        <dbReference type="ARBA" id="ARBA00022840"/>
    </source>
</evidence>
<dbReference type="PROSITE" id="PS50011">
    <property type="entry name" value="PROTEIN_KINASE_DOM"/>
    <property type="match status" value="1"/>
</dbReference>
<evidence type="ECO:0000313" key="8">
    <source>
        <dbReference type="Proteomes" id="UP000728032"/>
    </source>
</evidence>
<evidence type="ECO:0000256" key="5">
    <source>
        <dbReference type="ARBA" id="ARBA00037982"/>
    </source>
</evidence>
<organism evidence="7">
    <name type="scientific">Oppiella nova</name>
    <dbReference type="NCBI Taxonomy" id="334625"/>
    <lineage>
        <taxon>Eukaryota</taxon>
        <taxon>Metazoa</taxon>
        <taxon>Ecdysozoa</taxon>
        <taxon>Arthropoda</taxon>
        <taxon>Chelicerata</taxon>
        <taxon>Arachnida</taxon>
        <taxon>Acari</taxon>
        <taxon>Acariformes</taxon>
        <taxon>Sarcoptiformes</taxon>
        <taxon>Oribatida</taxon>
        <taxon>Brachypylina</taxon>
        <taxon>Oppioidea</taxon>
        <taxon>Oppiidae</taxon>
        <taxon>Oppiella</taxon>
    </lineage>
</organism>
<dbReference type="InterPro" id="IPR011009">
    <property type="entry name" value="Kinase-like_dom_sf"/>
</dbReference>
<reference evidence="7" key="1">
    <citation type="submission" date="2020-11" db="EMBL/GenBank/DDBJ databases">
        <authorList>
            <person name="Tran Van P."/>
        </authorList>
    </citation>
    <scope>NUCLEOTIDE SEQUENCE</scope>
</reference>
<dbReference type="SMART" id="SM00220">
    <property type="entry name" value="S_TKc"/>
    <property type="match status" value="1"/>
</dbReference>
<accession>A0A7R9M6R6</accession>
<dbReference type="GO" id="GO:0005737">
    <property type="term" value="C:cytoplasm"/>
    <property type="evidence" value="ECO:0007669"/>
    <property type="project" value="TreeGrafter"/>
</dbReference>
<dbReference type="InterPro" id="IPR008271">
    <property type="entry name" value="Ser/Thr_kinase_AS"/>
</dbReference>
<dbReference type="EMBL" id="OC922660">
    <property type="protein sequence ID" value="CAD7654343.1"/>
    <property type="molecule type" value="Genomic_DNA"/>
</dbReference>
<proteinExistence type="inferred from homology"/>
<keyword evidence="4" id="KW-0067">ATP-binding</keyword>
<dbReference type="AlphaFoldDB" id="A0A7R9M6R6"/>
<keyword evidence="3" id="KW-0418">Kinase</keyword>
<dbReference type="EMBL" id="CAJPVJ010007835">
    <property type="protein sequence ID" value="CAG2171530.1"/>
    <property type="molecule type" value="Genomic_DNA"/>
</dbReference>
<feature type="domain" description="Protein kinase" evidence="6">
    <location>
        <begin position="1"/>
        <end position="138"/>
    </location>
</feature>
<gene>
    <name evidence="7" type="ORF">ONB1V03_LOCUS10990</name>
</gene>
<dbReference type="GO" id="GO:0004672">
    <property type="term" value="F:protein kinase activity"/>
    <property type="evidence" value="ECO:0007669"/>
    <property type="project" value="InterPro"/>
</dbReference>
<dbReference type="Gene3D" id="1.10.510.10">
    <property type="entry name" value="Transferase(Phosphotransferase) domain 1"/>
    <property type="match status" value="1"/>
</dbReference>
<dbReference type="PANTHER" id="PTHR11042">
    <property type="entry name" value="EUKARYOTIC TRANSLATION INITIATION FACTOR 2-ALPHA KINASE EIF2-ALPHA KINASE -RELATED"/>
    <property type="match status" value="1"/>
</dbReference>
<protein>
    <recommendedName>
        <fullName evidence="6">Protein kinase domain-containing protein</fullName>
    </recommendedName>
</protein>
<evidence type="ECO:0000256" key="2">
    <source>
        <dbReference type="ARBA" id="ARBA00022741"/>
    </source>
</evidence>
<name>A0A7R9M6R6_9ACAR</name>
<dbReference type="InterPro" id="IPR000719">
    <property type="entry name" value="Prot_kinase_dom"/>
</dbReference>
<evidence type="ECO:0000256" key="1">
    <source>
        <dbReference type="ARBA" id="ARBA00022679"/>
    </source>
</evidence>
<dbReference type="PROSITE" id="PS00108">
    <property type="entry name" value="PROTEIN_KINASE_ST"/>
    <property type="match status" value="1"/>
</dbReference>
<dbReference type="Pfam" id="PF00069">
    <property type="entry name" value="Pkinase"/>
    <property type="match status" value="1"/>
</dbReference>
<dbReference type="GO" id="GO:0005524">
    <property type="term" value="F:ATP binding"/>
    <property type="evidence" value="ECO:0007669"/>
    <property type="project" value="UniProtKB-KW"/>
</dbReference>
<evidence type="ECO:0000256" key="3">
    <source>
        <dbReference type="ARBA" id="ARBA00022777"/>
    </source>
</evidence>